<evidence type="ECO:0000313" key="4">
    <source>
        <dbReference type="EMBL" id="KAG0486363.1"/>
    </source>
</evidence>
<comment type="similarity">
    <text evidence="1">Belongs to the PC-esterase family. TBL subfamily.</text>
</comment>
<organism evidence="4 5">
    <name type="scientific">Vanilla planifolia</name>
    <name type="common">Vanilla</name>
    <dbReference type="NCBI Taxonomy" id="51239"/>
    <lineage>
        <taxon>Eukaryota</taxon>
        <taxon>Viridiplantae</taxon>
        <taxon>Streptophyta</taxon>
        <taxon>Embryophyta</taxon>
        <taxon>Tracheophyta</taxon>
        <taxon>Spermatophyta</taxon>
        <taxon>Magnoliopsida</taxon>
        <taxon>Liliopsida</taxon>
        <taxon>Asparagales</taxon>
        <taxon>Orchidaceae</taxon>
        <taxon>Vanilloideae</taxon>
        <taxon>Vanilleae</taxon>
        <taxon>Vanilla</taxon>
    </lineage>
</organism>
<evidence type="ECO:0000259" key="3">
    <source>
        <dbReference type="Pfam" id="PF13839"/>
    </source>
</evidence>
<reference evidence="4 5" key="1">
    <citation type="journal article" date="2020" name="Nat. Food">
        <title>A phased Vanilla planifolia genome enables genetic improvement of flavour and production.</title>
        <authorList>
            <person name="Hasing T."/>
            <person name="Tang H."/>
            <person name="Brym M."/>
            <person name="Khazi F."/>
            <person name="Huang T."/>
            <person name="Chambers A.H."/>
        </authorList>
    </citation>
    <scope>NUCLEOTIDE SEQUENCE [LARGE SCALE GENOMIC DNA]</scope>
    <source>
        <tissue evidence="4">Leaf</tissue>
    </source>
</reference>
<evidence type="ECO:0000256" key="2">
    <source>
        <dbReference type="SAM" id="MobiDB-lite"/>
    </source>
</evidence>
<feature type="domain" description="Trichome birefringence-like C-terminal" evidence="3">
    <location>
        <begin position="165"/>
        <end position="203"/>
    </location>
</feature>
<evidence type="ECO:0000313" key="5">
    <source>
        <dbReference type="Proteomes" id="UP000639772"/>
    </source>
</evidence>
<protein>
    <recommendedName>
        <fullName evidence="3">Trichome birefringence-like C-terminal domain-containing protein</fullName>
    </recommendedName>
</protein>
<dbReference type="InterPro" id="IPR026057">
    <property type="entry name" value="TBL_C"/>
</dbReference>
<accession>A0A835RHC6</accession>
<dbReference type="PANTHER" id="PTHR32285">
    <property type="entry name" value="PROTEIN TRICHOME BIREFRINGENCE-LIKE 9-RELATED"/>
    <property type="match status" value="1"/>
</dbReference>
<dbReference type="InterPro" id="IPR029962">
    <property type="entry name" value="TBL"/>
</dbReference>
<proteinExistence type="inferred from homology"/>
<dbReference type="EMBL" id="JADCNM010000004">
    <property type="protein sequence ID" value="KAG0486363.1"/>
    <property type="molecule type" value="Genomic_DNA"/>
</dbReference>
<feature type="compositionally biased region" description="Basic and acidic residues" evidence="2">
    <location>
        <begin position="160"/>
        <end position="179"/>
    </location>
</feature>
<evidence type="ECO:0000256" key="1">
    <source>
        <dbReference type="ARBA" id="ARBA00007727"/>
    </source>
</evidence>
<dbReference type="Pfam" id="PF13839">
    <property type="entry name" value="PC-Esterase"/>
    <property type="match status" value="1"/>
</dbReference>
<sequence>MEGKKIMFVGDSIGLNQWESSSACSTMQFQMSGPSYQEGTLSPPLGWSQVARRRPAHLQHMAFGLTQETASRKEPNRNQHYFLLLRSWHELNDLLVQMGLHQDGQHIQGHEQVDGLPKGADDVGGMGGFNIDPAQTKVFFQGGGIGRIECKGLYGETEPVEDRDTQLRKDAHPSKYGGEHSGMDCSHWCLPGLPDTWNQILYAVLISG</sequence>
<dbReference type="AlphaFoldDB" id="A0A835RHC6"/>
<dbReference type="Proteomes" id="UP000639772">
    <property type="component" value="Unassembled WGS sequence"/>
</dbReference>
<dbReference type="OrthoDB" id="630188at2759"/>
<dbReference type="PANTHER" id="PTHR32285:SF42">
    <property type="entry name" value="PROTEIN TRICHOME BIREFRINGENCE-LIKE 37"/>
    <property type="match status" value="1"/>
</dbReference>
<feature type="region of interest" description="Disordered" evidence="2">
    <location>
        <begin position="159"/>
        <end position="179"/>
    </location>
</feature>
<dbReference type="GO" id="GO:0005794">
    <property type="term" value="C:Golgi apparatus"/>
    <property type="evidence" value="ECO:0007669"/>
    <property type="project" value="TreeGrafter"/>
</dbReference>
<dbReference type="GO" id="GO:0016413">
    <property type="term" value="F:O-acetyltransferase activity"/>
    <property type="evidence" value="ECO:0007669"/>
    <property type="project" value="InterPro"/>
</dbReference>
<gene>
    <name evidence="4" type="ORF">HPP92_008458</name>
</gene>
<comment type="caution">
    <text evidence="4">The sequence shown here is derived from an EMBL/GenBank/DDBJ whole genome shotgun (WGS) entry which is preliminary data.</text>
</comment>
<name>A0A835RHC6_VANPL</name>